<dbReference type="InterPro" id="IPR012877">
    <property type="entry name" value="Dhs-27"/>
</dbReference>
<dbReference type="AlphaFoldDB" id="A0AAF3EQ17"/>
<dbReference type="Pfam" id="PF07914">
    <property type="entry name" value="DUF1679"/>
    <property type="match status" value="1"/>
</dbReference>
<sequence>MYVIDDSTITWEMIEEDMQKEYSIQLKTGPKRLAERIGKGKGFLSRIYRLDFDWEIEGNLSANDRKPPEKCALKVSTLDVIKELFDNVGSGQKKHLAEYYAASLSNNELFFYQNIAKLGFDELRIPKYYCGREYSEETGIGYLAMEIMEGSIVQHIYENLSGKQILEILYQMALLNGSSLYHTEQLQSFIDSKFFDQFLEDFNTKDVNIGRFNTLKATENYERNPSLHREFPEVQGKIGNSFAGSRNLRQSESLSGTSEEKL</sequence>
<keyword evidence="1" id="KW-1185">Reference proteome</keyword>
<dbReference type="PANTHER" id="PTHR23020">
    <property type="entry name" value="UNCHARACTERIZED NUCLEAR HORMONE RECEPTOR-RELATED"/>
    <property type="match status" value="1"/>
</dbReference>
<name>A0AAF3EQ17_9BILA</name>
<reference evidence="2" key="1">
    <citation type="submission" date="2024-02" db="UniProtKB">
        <authorList>
            <consortium name="WormBaseParasite"/>
        </authorList>
    </citation>
    <scope>IDENTIFICATION</scope>
</reference>
<dbReference type="WBParaSite" id="MBELARI_LOCUS16004">
    <property type="protein sequence ID" value="MBELARI_LOCUS16004"/>
    <property type="gene ID" value="MBELARI_LOCUS16004"/>
</dbReference>
<dbReference type="Proteomes" id="UP000887575">
    <property type="component" value="Unassembled WGS sequence"/>
</dbReference>
<dbReference type="InterPro" id="IPR052961">
    <property type="entry name" value="Oxido-Kinase-like_Enzymes"/>
</dbReference>
<evidence type="ECO:0000313" key="1">
    <source>
        <dbReference type="Proteomes" id="UP000887575"/>
    </source>
</evidence>
<organism evidence="1 2">
    <name type="scientific">Mesorhabditis belari</name>
    <dbReference type="NCBI Taxonomy" id="2138241"/>
    <lineage>
        <taxon>Eukaryota</taxon>
        <taxon>Metazoa</taxon>
        <taxon>Ecdysozoa</taxon>
        <taxon>Nematoda</taxon>
        <taxon>Chromadorea</taxon>
        <taxon>Rhabditida</taxon>
        <taxon>Rhabditina</taxon>
        <taxon>Rhabditomorpha</taxon>
        <taxon>Rhabditoidea</taxon>
        <taxon>Rhabditidae</taxon>
        <taxon>Mesorhabditinae</taxon>
        <taxon>Mesorhabditis</taxon>
    </lineage>
</organism>
<accession>A0AAF3EQ17</accession>
<dbReference type="PANTHER" id="PTHR23020:SF15">
    <property type="entry name" value="CHK KINASE-LIKE DOMAIN-CONTAINING PROTEIN"/>
    <property type="match status" value="1"/>
</dbReference>
<proteinExistence type="predicted"/>
<protein>
    <submittedName>
        <fullName evidence="2">Uncharacterized protein</fullName>
    </submittedName>
</protein>
<evidence type="ECO:0000313" key="2">
    <source>
        <dbReference type="WBParaSite" id="MBELARI_LOCUS16004"/>
    </source>
</evidence>